<protein>
    <submittedName>
        <fullName evidence="2">Uncharacterized protein</fullName>
    </submittedName>
</protein>
<reference evidence="2" key="1">
    <citation type="submission" date="2021-05" db="EMBL/GenBank/DDBJ databases">
        <authorList>
            <person name="Alioto T."/>
            <person name="Alioto T."/>
            <person name="Gomez Garrido J."/>
        </authorList>
    </citation>
    <scope>NUCLEOTIDE SEQUENCE</scope>
</reference>
<feature type="region of interest" description="Disordered" evidence="1">
    <location>
        <begin position="216"/>
        <end position="238"/>
    </location>
</feature>
<organism evidence="2">
    <name type="scientific">Cacopsylla melanoneura</name>
    <dbReference type="NCBI Taxonomy" id="428564"/>
    <lineage>
        <taxon>Eukaryota</taxon>
        <taxon>Metazoa</taxon>
        <taxon>Ecdysozoa</taxon>
        <taxon>Arthropoda</taxon>
        <taxon>Hexapoda</taxon>
        <taxon>Insecta</taxon>
        <taxon>Pterygota</taxon>
        <taxon>Neoptera</taxon>
        <taxon>Paraneoptera</taxon>
        <taxon>Hemiptera</taxon>
        <taxon>Sternorrhyncha</taxon>
        <taxon>Psylloidea</taxon>
        <taxon>Psyllidae</taxon>
        <taxon>Psyllinae</taxon>
        <taxon>Cacopsylla</taxon>
    </lineage>
</organism>
<proteinExistence type="predicted"/>
<evidence type="ECO:0000313" key="2">
    <source>
        <dbReference type="EMBL" id="CAG6717100.1"/>
    </source>
</evidence>
<feature type="region of interest" description="Disordered" evidence="1">
    <location>
        <begin position="132"/>
        <end position="152"/>
    </location>
</feature>
<sequence length="273" mass="30758">MLRFASDGTGHVLHSDKVRNTENCSYGSDRLGRSGDYESDSLRVKNRLDATKRLMNDDATDFTNNDAVALKTNPPAAAETQPFHSKPKLERFYSEDKINPLYALCQRPCSSVNTEFDFAKLLNSDSNYWTKESHPSRHLSGSGQKARNFSPKCETEKRLAANIESENRPCENRNRHCTKYETENRFANYGTESGLNSNCDPNRKYFCGRPQCPAGHSNQHAGHSNQHAGHTNQHAGCSNQPVEVSYTVRFDPKYTSPGKGWSIFNSNKKVKLE</sequence>
<accession>A0A8D8V168</accession>
<name>A0A8D8V168_9HEMI</name>
<evidence type="ECO:0000256" key="1">
    <source>
        <dbReference type="SAM" id="MobiDB-lite"/>
    </source>
</evidence>
<dbReference type="EMBL" id="HBUF01355413">
    <property type="protein sequence ID" value="CAG6717100.1"/>
    <property type="molecule type" value="Transcribed_RNA"/>
</dbReference>
<dbReference type="AlphaFoldDB" id="A0A8D8V168"/>